<reference evidence="1" key="1">
    <citation type="submission" date="2013-08" db="EMBL/GenBank/DDBJ databases">
        <authorList>
            <person name="Mendez C."/>
            <person name="Richter M."/>
            <person name="Ferrer M."/>
            <person name="Sanchez J."/>
        </authorList>
    </citation>
    <scope>NUCLEOTIDE SEQUENCE</scope>
</reference>
<reference evidence="1" key="2">
    <citation type="journal article" date="2014" name="ISME J.">
        <title>Microbial stratification in low pH oxic and suboxic macroscopic growths along an acid mine drainage.</title>
        <authorList>
            <person name="Mendez-Garcia C."/>
            <person name="Mesa V."/>
            <person name="Sprenger R.R."/>
            <person name="Richter M."/>
            <person name="Diez M.S."/>
            <person name="Solano J."/>
            <person name="Bargiela R."/>
            <person name="Golyshina O.V."/>
            <person name="Manteca A."/>
            <person name="Ramos J.L."/>
            <person name="Gallego J.R."/>
            <person name="Llorente I."/>
            <person name="Martins Dos Santos V.A."/>
            <person name="Jensen O.N."/>
            <person name="Pelaez A.I."/>
            <person name="Sanchez J."/>
            <person name="Ferrer M."/>
        </authorList>
    </citation>
    <scope>NUCLEOTIDE SEQUENCE</scope>
</reference>
<accession>T1CH00</accession>
<comment type="caution">
    <text evidence="1">The sequence shown here is derived from an EMBL/GenBank/DDBJ whole genome shotgun (WGS) entry which is preliminary data.</text>
</comment>
<sequence>MQWSSPVLVHCSVDYSEFNEFVFPRHGDIVYVIGFKRDRATAFIPFYVGESTRSVGRFGDYIASKLTASTDFKVGQAIQYLHECGCEVVVRYKDSLDRIADERALIRSIKNNGHKLLNDLGGYNYIEASHAEERERVVQFIRTEVLKLSKVSEIGPGE</sequence>
<proteinExistence type="predicted"/>
<evidence type="ECO:0000313" key="1">
    <source>
        <dbReference type="EMBL" id="EQD81133.1"/>
    </source>
</evidence>
<name>T1CH00_9ZZZZ</name>
<gene>
    <name evidence="1" type="ORF">B1A_00150</name>
</gene>
<evidence type="ECO:0008006" key="2">
    <source>
        <dbReference type="Google" id="ProtNLM"/>
    </source>
</evidence>
<organism evidence="1">
    <name type="scientific">mine drainage metagenome</name>
    <dbReference type="NCBI Taxonomy" id="410659"/>
    <lineage>
        <taxon>unclassified sequences</taxon>
        <taxon>metagenomes</taxon>
        <taxon>ecological metagenomes</taxon>
    </lineage>
</organism>
<protein>
    <recommendedName>
        <fullName evidence="2">GIY-YIG domain-containing protein</fullName>
    </recommendedName>
</protein>
<dbReference type="AlphaFoldDB" id="T1CH00"/>
<dbReference type="EMBL" id="AUZX01000116">
    <property type="protein sequence ID" value="EQD81133.1"/>
    <property type="molecule type" value="Genomic_DNA"/>
</dbReference>